<name>A0ABV2PQW9_9BACI</name>
<feature type="coiled-coil region" evidence="1">
    <location>
        <begin position="49"/>
        <end position="101"/>
    </location>
</feature>
<sequence length="131" mass="14837">MMDQKQLNAIKKRVAKTSVGPWIVVEEEFIQNVSSVIGAIHLSKDAHFIAHARKDVPALIEEVERLKRENEGLVIDRECAISNITNDFLNEEQRLRQALEQVMEAEAPIMEGWETTTYKIARKALGGDAHD</sequence>
<dbReference type="EMBL" id="JBEPSB010000038">
    <property type="protein sequence ID" value="MET4563352.1"/>
    <property type="molecule type" value="Genomic_DNA"/>
</dbReference>
<protein>
    <recommendedName>
        <fullName evidence="4">Ead/Ea22-like family protein</fullName>
    </recommendedName>
</protein>
<evidence type="ECO:0008006" key="4">
    <source>
        <dbReference type="Google" id="ProtNLM"/>
    </source>
</evidence>
<dbReference type="RefSeq" id="WP_354473201.1">
    <property type="nucleotide sequence ID" value="NZ_JBEPSB010000038.1"/>
</dbReference>
<gene>
    <name evidence="2" type="ORF">ABIA69_004549</name>
</gene>
<proteinExistence type="predicted"/>
<organism evidence="2 3">
    <name type="scientific">Lysinibacillus parviboronicapiens</name>
    <dbReference type="NCBI Taxonomy" id="436516"/>
    <lineage>
        <taxon>Bacteria</taxon>
        <taxon>Bacillati</taxon>
        <taxon>Bacillota</taxon>
        <taxon>Bacilli</taxon>
        <taxon>Bacillales</taxon>
        <taxon>Bacillaceae</taxon>
        <taxon>Lysinibacillus</taxon>
    </lineage>
</organism>
<reference evidence="2 3" key="1">
    <citation type="submission" date="2024-06" db="EMBL/GenBank/DDBJ databases">
        <title>Sorghum-associated microbial communities from plants grown in Nebraska, USA.</title>
        <authorList>
            <person name="Schachtman D."/>
        </authorList>
    </citation>
    <scope>NUCLEOTIDE SEQUENCE [LARGE SCALE GENOMIC DNA]</scope>
    <source>
        <strain evidence="2 3">736</strain>
    </source>
</reference>
<dbReference type="Proteomes" id="UP001549363">
    <property type="component" value="Unassembled WGS sequence"/>
</dbReference>
<evidence type="ECO:0000313" key="3">
    <source>
        <dbReference type="Proteomes" id="UP001549363"/>
    </source>
</evidence>
<comment type="caution">
    <text evidence="2">The sequence shown here is derived from an EMBL/GenBank/DDBJ whole genome shotgun (WGS) entry which is preliminary data.</text>
</comment>
<evidence type="ECO:0000256" key="1">
    <source>
        <dbReference type="SAM" id="Coils"/>
    </source>
</evidence>
<keyword evidence="3" id="KW-1185">Reference proteome</keyword>
<accession>A0ABV2PQW9</accession>
<keyword evidence="1" id="KW-0175">Coiled coil</keyword>
<evidence type="ECO:0000313" key="2">
    <source>
        <dbReference type="EMBL" id="MET4563352.1"/>
    </source>
</evidence>